<accession>A0A7W8Z0Q7</accession>
<feature type="compositionally biased region" description="Basic residues" evidence="1">
    <location>
        <begin position="654"/>
        <end position="670"/>
    </location>
</feature>
<proteinExistence type="predicted"/>
<feature type="compositionally biased region" description="Basic and acidic residues" evidence="1">
    <location>
        <begin position="866"/>
        <end position="876"/>
    </location>
</feature>
<dbReference type="InterPro" id="IPR016195">
    <property type="entry name" value="Pol/histidinol_Pase-like"/>
</dbReference>
<gene>
    <name evidence="3" type="ORF">BJ981_000734</name>
</gene>
<feature type="region of interest" description="Disordered" evidence="1">
    <location>
        <begin position="744"/>
        <end position="913"/>
    </location>
</feature>
<dbReference type="AlphaFoldDB" id="A0A7W8Z0Q7"/>
<organism evidence="3 4">
    <name type="scientific">Sphaerisporangium krabiense</name>
    <dbReference type="NCBI Taxonomy" id="763782"/>
    <lineage>
        <taxon>Bacteria</taxon>
        <taxon>Bacillati</taxon>
        <taxon>Actinomycetota</taxon>
        <taxon>Actinomycetes</taxon>
        <taxon>Streptosporangiales</taxon>
        <taxon>Streptosporangiaceae</taxon>
        <taxon>Sphaerisporangium</taxon>
    </lineage>
</organism>
<evidence type="ECO:0000313" key="4">
    <source>
        <dbReference type="Proteomes" id="UP000588112"/>
    </source>
</evidence>
<dbReference type="EMBL" id="JACHBR010000001">
    <property type="protein sequence ID" value="MBB5625035.1"/>
    <property type="molecule type" value="Genomic_DNA"/>
</dbReference>
<feature type="compositionally biased region" description="Basic and acidic residues" evidence="1">
    <location>
        <begin position="671"/>
        <end position="681"/>
    </location>
</feature>
<feature type="compositionally biased region" description="Basic residues" evidence="1">
    <location>
        <begin position="799"/>
        <end position="814"/>
    </location>
</feature>
<feature type="region of interest" description="Disordered" evidence="1">
    <location>
        <begin position="618"/>
        <end position="711"/>
    </location>
</feature>
<dbReference type="Proteomes" id="UP000588112">
    <property type="component" value="Unassembled WGS sequence"/>
</dbReference>
<evidence type="ECO:0000313" key="3">
    <source>
        <dbReference type="EMBL" id="MBB5625035.1"/>
    </source>
</evidence>
<feature type="compositionally biased region" description="Basic residues" evidence="1">
    <location>
        <begin position="781"/>
        <end position="792"/>
    </location>
</feature>
<feature type="compositionally biased region" description="Basic residues" evidence="1">
    <location>
        <begin position="685"/>
        <end position="695"/>
    </location>
</feature>
<reference evidence="3 4" key="1">
    <citation type="submission" date="2020-08" db="EMBL/GenBank/DDBJ databases">
        <title>Sequencing the genomes of 1000 actinobacteria strains.</title>
        <authorList>
            <person name="Klenk H.-P."/>
        </authorList>
    </citation>
    <scope>NUCLEOTIDE SEQUENCE [LARGE SCALE GENOMIC DNA]</scope>
    <source>
        <strain evidence="3 4">DSM 45790</strain>
    </source>
</reference>
<sequence length="913" mass="100433">MTRSSAPRTPAWPGAITAIALAAGALVVAPASPAAAAAVERPVYLGKSLYTGEFHAHTGMSDGAENPNAAFDHVRDETDADFFALTEHDVMWDVRNGDDFIKDWRDADSDEWRALHEQAGEFNASQKDLTVVPAVENTWYDGTGHINLFNTSWHATARGTEKGTVDGYANGFGIGDMKYDYFTYLARLKQDPDAIGQFNHPSPTGKGEFFGFKGLDRTVDDRMELIEVKSADQVKEFQKALDAGWHLAPVWNGDEHSATWVSGNPSITGVWATGKSLDDLYAAMHDRSTYSSGDVNAVLGFGGDAKPMGSILPAGTTTLDAEVLLKDPDAKDSFTGAQLITNGGKVAYDFGRLGGDDLTLKRKLEVKDGDFYYVRADQADGDLLISAPIWIGETTSGANYAPQITVADVPATARYGQTVALPKVSATDDSGKQPTIAFEVWDSAGQVPVKDGAFQIRSYDDTFVVVKATDDKANTNAELRRIQIDQKTQDPAGVFRFTNNAAVGVEPGTAGIAVTSDRDVRHVYAQVLPEGQADWSKAQVLTSTGDSPYETETVGNDEPVFQHSITGQTLRSHEFRLTGLKVGTTYRYRLGVTRDGAAPKAADTAAWTDVKGRFRAGGSDGEPVYLLGDVQVPDGSRQPQAAGQGPRPAEVQGARRRHRRPARRPRRERRPHQDVGRDRRLVPVRPRHAVRGRQRQPRDLRGPRLQLGRRRARLGLHQHVRAAQERRRGRGQLLVRPRAGPLLRPQLHRASRRPALLAGEGRPGLGQEVERRPRALLLLRRPPRGRRGHGHRPREGHARARPARRRPLHRRPRPRLQALDDLRRPAGQDAGGNGRGHHVRDDGLGRPQVLRQREVLVGRQGRRRGRPDGRCPDGHRRGPATDGVQDRRPSGRRLHRHQAAGHLEGLLRRDQEP</sequence>
<feature type="signal peptide" evidence="2">
    <location>
        <begin position="1"/>
        <end position="36"/>
    </location>
</feature>
<name>A0A7W8Z0Q7_9ACTN</name>
<feature type="chain" id="PRO_5031010146" description="DUF3604 domain-containing protein" evidence="2">
    <location>
        <begin position="37"/>
        <end position="913"/>
    </location>
</feature>
<evidence type="ECO:0000256" key="1">
    <source>
        <dbReference type="SAM" id="MobiDB-lite"/>
    </source>
</evidence>
<evidence type="ECO:0000256" key="2">
    <source>
        <dbReference type="SAM" id="SignalP"/>
    </source>
</evidence>
<keyword evidence="2" id="KW-0732">Signal</keyword>
<feature type="compositionally biased region" description="Basic residues" evidence="1">
    <location>
        <begin position="890"/>
        <end position="899"/>
    </location>
</feature>
<evidence type="ECO:0008006" key="5">
    <source>
        <dbReference type="Google" id="ProtNLM"/>
    </source>
</evidence>
<keyword evidence="4" id="KW-1185">Reference proteome</keyword>
<dbReference type="Gene3D" id="3.20.20.140">
    <property type="entry name" value="Metal-dependent hydrolases"/>
    <property type="match status" value="1"/>
</dbReference>
<dbReference type="SUPFAM" id="SSF89550">
    <property type="entry name" value="PHP domain-like"/>
    <property type="match status" value="1"/>
</dbReference>
<protein>
    <recommendedName>
        <fullName evidence="5">DUF3604 domain-containing protein</fullName>
    </recommendedName>
</protein>
<comment type="caution">
    <text evidence="3">The sequence shown here is derived from an EMBL/GenBank/DDBJ whole genome shotgun (WGS) entry which is preliminary data.</text>
</comment>